<evidence type="ECO:0000313" key="3">
    <source>
        <dbReference type="Proteomes" id="UP000835052"/>
    </source>
</evidence>
<organism evidence="2 3">
    <name type="scientific">Caenorhabditis auriculariae</name>
    <dbReference type="NCBI Taxonomy" id="2777116"/>
    <lineage>
        <taxon>Eukaryota</taxon>
        <taxon>Metazoa</taxon>
        <taxon>Ecdysozoa</taxon>
        <taxon>Nematoda</taxon>
        <taxon>Chromadorea</taxon>
        <taxon>Rhabditida</taxon>
        <taxon>Rhabditina</taxon>
        <taxon>Rhabditomorpha</taxon>
        <taxon>Rhabditoidea</taxon>
        <taxon>Rhabditidae</taxon>
        <taxon>Peloderinae</taxon>
        <taxon>Caenorhabditis</taxon>
    </lineage>
</organism>
<comment type="caution">
    <text evidence="2">The sequence shown here is derived from an EMBL/GenBank/DDBJ whole genome shotgun (WGS) entry which is preliminary data.</text>
</comment>
<feature type="transmembrane region" description="Helical" evidence="1">
    <location>
        <begin position="97"/>
        <end position="118"/>
    </location>
</feature>
<keyword evidence="3" id="KW-1185">Reference proteome</keyword>
<reference evidence="2" key="1">
    <citation type="submission" date="2020-10" db="EMBL/GenBank/DDBJ databases">
        <authorList>
            <person name="Kikuchi T."/>
        </authorList>
    </citation>
    <scope>NUCLEOTIDE SEQUENCE</scope>
    <source>
        <strain evidence="2">NKZ352</strain>
    </source>
</reference>
<dbReference type="AlphaFoldDB" id="A0A8S1GVK9"/>
<evidence type="ECO:0000256" key="1">
    <source>
        <dbReference type="SAM" id="Phobius"/>
    </source>
</evidence>
<dbReference type="EMBL" id="CAJGYM010000006">
    <property type="protein sequence ID" value="CAD6187319.1"/>
    <property type="molecule type" value="Genomic_DNA"/>
</dbReference>
<sequence>MKINYLSFFEPTFTSTQFKPDNILPKGVRLEEKDEVMLPTLILTDTIFLIYLVAFASEPGFFGDYEGFDYECSVSYVVFAGLLILAASGCRNRNPHVILPLMLAKVFYFLLCTSMTGYQMYLALRGGFEGADQSWKKILLIAFPYIVYAWTTALFSNEIMEITVVPNRYFPELARTVDFSNPYNMAYFQ</sequence>
<feature type="transmembrane region" description="Helical" evidence="1">
    <location>
        <begin position="74"/>
        <end position="90"/>
    </location>
</feature>
<keyword evidence="1" id="KW-0472">Membrane</keyword>
<proteinExistence type="predicted"/>
<accession>A0A8S1GVK9</accession>
<feature type="transmembrane region" description="Helical" evidence="1">
    <location>
        <begin position="36"/>
        <end position="54"/>
    </location>
</feature>
<name>A0A8S1GVK9_9PELO</name>
<feature type="transmembrane region" description="Helical" evidence="1">
    <location>
        <begin position="138"/>
        <end position="155"/>
    </location>
</feature>
<keyword evidence="1" id="KW-0812">Transmembrane</keyword>
<keyword evidence="1" id="KW-1133">Transmembrane helix</keyword>
<evidence type="ECO:0000313" key="2">
    <source>
        <dbReference type="EMBL" id="CAD6187319.1"/>
    </source>
</evidence>
<dbReference type="Proteomes" id="UP000835052">
    <property type="component" value="Unassembled WGS sequence"/>
</dbReference>
<gene>
    <name evidence="2" type="ORF">CAUJ_LOCUS3238</name>
</gene>
<protein>
    <submittedName>
        <fullName evidence="2">Uncharacterized protein</fullName>
    </submittedName>
</protein>